<dbReference type="SUPFAM" id="SSF46785">
    <property type="entry name" value="Winged helix' DNA-binding domain"/>
    <property type="match status" value="1"/>
</dbReference>
<feature type="domain" description="CBS" evidence="3">
    <location>
        <begin position="80"/>
        <end position="135"/>
    </location>
</feature>
<evidence type="ECO:0000259" key="3">
    <source>
        <dbReference type="PROSITE" id="PS51371"/>
    </source>
</evidence>
<keyword evidence="2" id="KW-0129">CBS domain</keyword>
<evidence type="ECO:0000256" key="1">
    <source>
        <dbReference type="ARBA" id="ARBA00022737"/>
    </source>
</evidence>
<dbReference type="AlphaFoldDB" id="A0A6M0GZ09"/>
<dbReference type="PANTHER" id="PTHR48108">
    <property type="entry name" value="CBS DOMAIN-CONTAINING PROTEIN CBSX2, CHLOROPLASTIC"/>
    <property type="match status" value="1"/>
</dbReference>
<dbReference type="PANTHER" id="PTHR48108:SF32">
    <property type="entry name" value="TRANSCRIPTIONAL REPRESSOR CCPN"/>
    <property type="match status" value="1"/>
</dbReference>
<dbReference type="SUPFAM" id="SSF54631">
    <property type="entry name" value="CBS-domain pair"/>
    <property type="match status" value="1"/>
</dbReference>
<evidence type="ECO:0000256" key="2">
    <source>
        <dbReference type="PROSITE-ProRule" id="PRU00703"/>
    </source>
</evidence>
<dbReference type="InterPro" id="IPR016842">
    <property type="entry name" value="UCP026546_HTH-CBS"/>
</dbReference>
<dbReference type="PROSITE" id="PS51371">
    <property type="entry name" value="CBS"/>
    <property type="match status" value="2"/>
</dbReference>
<dbReference type="RefSeq" id="WP_061994967.1">
    <property type="nucleotide sequence ID" value="NZ_JAAGPU010000001.1"/>
</dbReference>
<dbReference type="Proteomes" id="UP000481872">
    <property type="component" value="Unassembled WGS sequence"/>
</dbReference>
<keyword evidence="5" id="KW-1185">Reference proteome</keyword>
<dbReference type="InterPro" id="IPR000644">
    <property type="entry name" value="CBS_dom"/>
</dbReference>
<dbReference type="EMBL" id="JAAGPU010000001">
    <property type="protein sequence ID" value="NEU03427.1"/>
    <property type="molecule type" value="Genomic_DNA"/>
</dbReference>
<dbReference type="Gene3D" id="1.10.10.10">
    <property type="entry name" value="Winged helix-like DNA-binding domain superfamily/Winged helix DNA-binding domain"/>
    <property type="match status" value="1"/>
</dbReference>
<evidence type="ECO:0000313" key="5">
    <source>
        <dbReference type="Proteomes" id="UP000481872"/>
    </source>
</evidence>
<dbReference type="PIRSF" id="PIRSF026546">
    <property type="entry name" value="UCP026546_CBS_YqzB"/>
    <property type="match status" value="1"/>
</dbReference>
<reference evidence="4 5" key="1">
    <citation type="submission" date="2020-02" db="EMBL/GenBank/DDBJ databases">
        <title>Genome assembly of a novel Clostridium senegalense strain.</title>
        <authorList>
            <person name="Gupta T.B."/>
            <person name="Jauregui R."/>
            <person name="Maclean P."/>
            <person name="Nawarathana A."/>
            <person name="Brightwell G."/>
        </authorList>
    </citation>
    <scope>NUCLEOTIDE SEQUENCE [LARGE SCALE GENOMIC DNA]</scope>
    <source>
        <strain evidence="4 5">AGRFS4</strain>
    </source>
</reference>
<dbReference type="InterPro" id="IPR036390">
    <property type="entry name" value="WH_DNA-bd_sf"/>
</dbReference>
<protein>
    <submittedName>
        <fullName evidence="4">Helix-turn-helix transcriptional regulator</fullName>
    </submittedName>
</protein>
<dbReference type="InterPro" id="IPR013196">
    <property type="entry name" value="HTH_11"/>
</dbReference>
<gene>
    <name evidence="4" type="ORF">G3M99_00890</name>
</gene>
<name>A0A6M0GZ09_9CLOT</name>
<dbReference type="Pfam" id="PF00571">
    <property type="entry name" value="CBS"/>
    <property type="match status" value="2"/>
</dbReference>
<feature type="domain" description="CBS" evidence="3">
    <location>
        <begin position="144"/>
        <end position="210"/>
    </location>
</feature>
<dbReference type="SMART" id="SM00116">
    <property type="entry name" value="CBS"/>
    <property type="match status" value="2"/>
</dbReference>
<organism evidence="4 5">
    <name type="scientific">Clostridium senegalense</name>
    <dbReference type="NCBI Taxonomy" id="1465809"/>
    <lineage>
        <taxon>Bacteria</taxon>
        <taxon>Bacillati</taxon>
        <taxon>Bacillota</taxon>
        <taxon>Clostridia</taxon>
        <taxon>Eubacteriales</taxon>
        <taxon>Clostridiaceae</taxon>
        <taxon>Clostridium</taxon>
    </lineage>
</organism>
<sequence>MEFSPRQEEIIKLVKENAPITSEALAAKLGLTRSALRADLSILTMIGILEARPKVGYIYSKNSSIGFSSDYIRSIKVKDVMSKPIVVQEETTVYNAILDLFLSDVGTLFVVNNDNLVGIVSRKDFIKTAMGTADIHKVPVGIIMSRMPNIVLVEEEDSVYDAAKKIIEHEVDCLPVVGKEIEDGREVFKIKGKVSKTSITNIFVKLGEDR</sequence>
<accession>A0A6M0GZ09</accession>
<keyword evidence="1" id="KW-0677">Repeat</keyword>
<evidence type="ECO:0000313" key="4">
    <source>
        <dbReference type="EMBL" id="NEU03427.1"/>
    </source>
</evidence>
<dbReference type="InterPro" id="IPR036388">
    <property type="entry name" value="WH-like_DNA-bd_sf"/>
</dbReference>
<dbReference type="InterPro" id="IPR051462">
    <property type="entry name" value="CBS_domain-containing"/>
</dbReference>
<comment type="caution">
    <text evidence="4">The sequence shown here is derived from an EMBL/GenBank/DDBJ whole genome shotgun (WGS) entry which is preliminary data.</text>
</comment>
<dbReference type="Gene3D" id="3.10.580.10">
    <property type="entry name" value="CBS-domain"/>
    <property type="match status" value="1"/>
</dbReference>
<dbReference type="Pfam" id="PF08279">
    <property type="entry name" value="HTH_11"/>
    <property type="match status" value="1"/>
</dbReference>
<dbReference type="InterPro" id="IPR046342">
    <property type="entry name" value="CBS_dom_sf"/>
</dbReference>
<dbReference type="CDD" id="cd04617">
    <property type="entry name" value="CBS_pair_CcpN"/>
    <property type="match status" value="1"/>
</dbReference>
<proteinExistence type="predicted"/>